<dbReference type="AlphaFoldDB" id="A0AAE4CMT6"/>
<dbReference type="EMBL" id="JAVDXW010000001">
    <property type="protein sequence ID" value="MDR7303204.1"/>
    <property type="molecule type" value="Genomic_DNA"/>
</dbReference>
<dbReference type="InterPro" id="IPR042226">
    <property type="entry name" value="eFR1_2_sf"/>
</dbReference>
<keyword evidence="3" id="KW-1185">Reference proteome</keyword>
<comment type="caution">
    <text evidence="2">The sequence shown here is derived from an EMBL/GenBank/DDBJ whole genome shotgun (WGS) entry which is preliminary data.</text>
</comment>
<gene>
    <name evidence="2" type="ORF">JOF55_003385</name>
</gene>
<dbReference type="Pfam" id="PF18844">
    <property type="entry name" value="baeRF_family2"/>
    <property type="match status" value="1"/>
</dbReference>
<name>A0AAE4CMT6_9ACTN</name>
<dbReference type="Gene3D" id="3.30.420.60">
    <property type="entry name" value="eRF1 domain 2"/>
    <property type="match status" value="1"/>
</dbReference>
<sequence>MKLGYLQDVYEQSGPFATVYLDTSSDVENAPKQVELRWRSAREYLADEGADEATLQAIAERVGGHQWRESGPRGQVIVAAQGRVLLDDELPHPPEEFPGDERVFFGPLPHLMPYLRMRGARIPYVVAVVDHSGAEVSAVNAARESDSTTVESGGVPLRKTHAGGEGNEQRFHHRVEEKWQRNAAEVADEINDRALRTGAEAIVLAGDVQQRKLVHDQLHKGLQDKVIQTAASHRDRKASDEGLQEEISATLHSAVESRVAETVQEFERERGEHDRAVEGWKATVGALQRGQVRTLLRASATGNEPVDTVHIGPGANEIALDEKALQEMGVASSSSAPADAAIVRCLIGTDAELMLVDTDKVDLTEGIGAVLRYSDPNTPS</sequence>
<evidence type="ECO:0000313" key="2">
    <source>
        <dbReference type="EMBL" id="MDR7303204.1"/>
    </source>
</evidence>
<dbReference type="Proteomes" id="UP001180845">
    <property type="component" value="Unassembled WGS sequence"/>
</dbReference>
<organism evidence="2 3">
    <name type="scientific">Haloactinomyces albus</name>
    <dbReference type="NCBI Taxonomy" id="1352928"/>
    <lineage>
        <taxon>Bacteria</taxon>
        <taxon>Bacillati</taxon>
        <taxon>Actinomycetota</taxon>
        <taxon>Actinomycetes</taxon>
        <taxon>Actinopolysporales</taxon>
        <taxon>Actinopolysporaceae</taxon>
        <taxon>Haloactinomyces</taxon>
    </lineage>
</organism>
<evidence type="ECO:0000256" key="1">
    <source>
        <dbReference type="SAM" id="MobiDB-lite"/>
    </source>
</evidence>
<dbReference type="SUPFAM" id="SSF53137">
    <property type="entry name" value="Translational machinery components"/>
    <property type="match status" value="1"/>
</dbReference>
<reference evidence="2" key="1">
    <citation type="submission" date="2023-07" db="EMBL/GenBank/DDBJ databases">
        <title>Sequencing the genomes of 1000 actinobacteria strains.</title>
        <authorList>
            <person name="Klenk H.-P."/>
        </authorList>
    </citation>
    <scope>NUCLEOTIDE SEQUENCE</scope>
    <source>
        <strain evidence="2">DSM 45977</strain>
    </source>
</reference>
<protein>
    <recommendedName>
        <fullName evidence="4">Peptide chain release factor 1</fullName>
    </recommendedName>
</protein>
<accession>A0AAE4CMT6</accession>
<feature type="region of interest" description="Disordered" evidence="1">
    <location>
        <begin position="144"/>
        <end position="169"/>
    </location>
</feature>
<dbReference type="RefSeq" id="WP_310275356.1">
    <property type="nucleotide sequence ID" value="NZ_JAVDXW010000001.1"/>
</dbReference>
<evidence type="ECO:0008006" key="4">
    <source>
        <dbReference type="Google" id="ProtNLM"/>
    </source>
</evidence>
<proteinExistence type="predicted"/>
<evidence type="ECO:0000313" key="3">
    <source>
        <dbReference type="Proteomes" id="UP001180845"/>
    </source>
</evidence>
<dbReference type="InterPro" id="IPR040701">
    <property type="entry name" value="Bact_RF_family2"/>
</dbReference>